<gene>
    <name evidence="1" type="ORF">PGT21_024407</name>
    <name evidence="2" type="ORF">PGTUg99_025900</name>
</gene>
<evidence type="ECO:0000313" key="4">
    <source>
        <dbReference type="Proteomes" id="UP000325313"/>
    </source>
</evidence>
<protein>
    <submittedName>
        <fullName evidence="1">Uncharacterized protein</fullName>
    </submittedName>
</protein>
<sequence>MINKPTSIRLSSSISNNLQVKSGSPIPWREPGRIGMLWRFVAGQDAVQIILLPAYKEALFVTQPAPRADRALLSKQPNSYASPDMPLCSDPNTPKHESDALSLLKFIFGLSPFQDNEKQLT</sequence>
<proteinExistence type="predicted"/>
<reference evidence="3 4" key="1">
    <citation type="submission" date="2019-05" db="EMBL/GenBank/DDBJ databases">
        <title>Emergence of the Ug99 lineage of the wheat stem rust pathogen through somatic hybridization.</title>
        <authorList>
            <person name="Li F."/>
            <person name="Upadhyaya N.M."/>
            <person name="Sperschneider J."/>
            <person name="Matny O."/>
            <person name="Nguyen-Phuc H."/>
            <person name="Mago R."/>
            <person name="Raley C."/>
            <person name="Miller M.E."/>
            <person name="Silverstein K.A.T."/>
            <person name="Henningsen E."/>
            <person name="Hirsch C.D."/>
            <person name="Visser B."/>
            <person name="Pretorius Z.A."/>
            <person name="Steffenson B.J."/>
            <person name="Schwessinger B."/>
            <person name="Dodds P.N."/>
            <person name="Figueroa M."/>
        </authorList>
    </citation>
    <scope>NUCLEOTIDE SEQUENCE [LARGE SCALE GENOMIC DNA]</scope>
    <source>
        <strain evidence="1">21-0</strain>
        <strain evidence="2 4">Ug99</strain>
    </source>
</reference>
<evidence type="ECO:0000313" key="3">
    <source>
        <dbReference type="Proteomes" id="UP000324748"/>
    </source>
</evidence>
<comment type="caution">
    <text evidence="1">The sequence shown here is derived from an EMBL/GenBank/DDBJ whole genome shotgun (WGS) entry which is preliminary data.</text>
</comment>
<name>A0A5B0P3B2_PUCGR</name>
<evidence type="ECO:0000313" key="1">
    <source>
        <dbReference type="EMBL" id="KAA1094539.1"/>
    </source>
</evidence>
<dbReference type="Proteomes" id="UP000324748">
    <property type="component" value="Unassembled WGS sequence"/>
</dbReference>
<dbReference type="Proteomes" id="UP000325313">
    <property type="component" value="Unassembled WGS sequence"/>
</dbReference>
<accession>A0A5B0P3B2</accession>
<organism evidence="1 3">
    <name type="scientific">Puccinia graminis f. sp. tritici</name>
    <dbReference type="NCBI Taxonomy" id="56615"/>
    <lineage>
        <taxon>Eukaryota</taxon>
        <taxon>Fungi</taxon>
        <taxon>Dikarya</taxon>
        <taxon>Basidiomycota</taxon>
        <taxon>Pucciniomycotina</taxon>
        <taxon>Pucciniomycetes</taxon>
        <taxon>Pucciniales</taxon>
        <taxon>Pucciniaceae</taxon>
        <taxon>Puccinia</taxon>
    </lineage>
</organism>
<dbReference type="EMBL" id="VSWC01000079">
    <property type="protein sequence ID" value="KAA1094539.1"/>
    <property type="molecule type" value="Genomic_DNA"/>
</dbReference>
<dbReference type="AlphaFoldDB" id="A0A5B0P3B2"/>
<dbReference type="EMBL" id="VDEP01000138">
    <property type="protein sequence ID" value="KAA1129045.1"/>
    <property type="molecule type" value="Genomic_DNA"/>
</dbReference>
<keyword evidence="3" id="KW-1185">Reference proteome</keyword>
<evidence type="ECO:0000313" key="2">
    <source>
        <dbReference type="EMBL" id="KAA1129045.1"/>
    </source>
</evidence>